<comment type="catalytic activity">
    <reaction evidence="7">
        <text>prephenate + H(+) = 3-phenylpyruvate + CO2 + H2O</text>
        <dbReference type="Rhea" id="RHEA:21648"/>
        <dbReference type="ChEBI" id="CHEBI:15377"/>
        <dbReference type="ChEBI" id="CHEBI:15378"/>
        <dbReference type="ChEBI" id="CHEBI:16526"/>
        <dbReference type="ChEBI" id="CHEBI:18005"/>
        <dbReference type="ChEBI" id="CHEBI:29934"/>
        <dbReference type="EC" id="4.2.1.51"/>
    </reaction>
</comment>
<dbReference type="GO" id="GO:0005737">
    <property type="term" value="C:cytoplasm"/>
    <property type="evidence" value="ECO:0007669"/>
    <property type="project" value="TreeGrafter"/>
</dbReference>
<feature type="site" description="Essential for prephenate dehydratase activity" evidence="8">
    <location>
        <position position="183"/>
    </location>
</feature>
<keyword evidence="4" id="KW-0057">Aromatic amino acid biosynthesis</keyword>
<dbReference type="CDD" id="cd04905">
    <property type="entry name" value="ACT_CM-PDT"/>
    <property type="match status" value="1"/>
</dbReference>
<dbReference type="InterPro" id="IPR001086">
    <property type="entry name" value="Preph_deHydtase"/>
</dbReference>
<proteinExistence type="predicted"/>
<evidence type="ECO:0000256" key="2">
    <source>
        <dbReference type="ARBA" id="ARBA00013147"/>
    </source>
</evidence>
<dbReference type="Gene3D" id="3.40.190.10">
    <property type="entry name" value="Periplasmic binding protein-like II"/>
    <property type="match status" value="2"/>
</dbReference>
<dbReference type="InterPro" id="IPR008242">
    <property type="entry name" value="Chor_mutase/pphenate_deHydtase"/>
</dbReference>
<dbReference type="PIRSF" id="PIRSF001500">
    <property type="entry name" value="Chor_mut_pdt_Ppr"/>
    <property type="match status" value="1"/>
</dbReference>
<dbReference type="SUPFAM" id="SSF53850">
    <property type="entry name" value="Periplasmic binding protein-like II"/>
    <property type="match status" value="1"/>
</dbReference>
<evidence type="ECO:0000256" key="8">
    <source>
        <dbReference type="PIRSR" id="PIRSR001500-2"/>
    </source>
</evidence>
<dbReference type="PANTHER" id="PTHR21022">
    <property type="entry name" value="PREPHENATE DEHYDRATASE P PROTEIN"/>
    <property type="match status" value="1"/>
</dbReference>
<dbReference type="InterPro" id="IPR045865">
    <property type="entry name" value="ACT-like_dom_sf"/>
</dbReference>
<keyword evidence="5" id="KW-0584">Phenylalanine biosynthesis</keyword>
<evidence type="ECO:0000259" key="9">
    <source>
        <dbReference type="PROSITE" id="PS51171"/>
    </source>
</evidence>
<sequence length="299" mass="32623">MAKGRTNRGSTASNTIAFQGEAGANSDMACRSARPYMTTLPCPTFETAMAAVQAGKAELAMIPVENSIAGRVADLHSLLPHTKLKIVAEHFQRVEHCLVALPGATLKSIKTVKSHVQALSQCRNFLKRHRYTPLVHGDTAGAAREIAEDGDKSVGAIASSLAARIYDLKVLARNIEDADHNTTRMLVFSRDEAPVEWRTVDCMTAFLFRVKSVPAALYKALGGFATNGINIVKLESYLSGAHFEQAQFYAEVEGHPAQRSLKLALEELGFFSEEFKPLGTFPAHPFRRKGWEAPTRPGT</sequence>
<name>A0A512N9X7_9HYPH</name>
<dbReference type="EC" id="4.2.1.51" evidence="2"/>
<evidence type="ECO:0000313" key="10">
    <source>
        <dbReference type="EMBL" id="GEP55790.1"/>
    </source>
</evidence>
<dbReference type="Proteomes" id="UP000321058">
    <property type="component" value="Unassembled WGS sequence"/>
</dbReference>
<evidence type="ECO:0000256" key="6">
    <source>
        <dbReference type="ARBA" id="ARBA00023239"/>
    </source>
</evidence>
<dbReference type="AlphaFoldDB" id="A0A512N9X7"/>
<reference evidence="10 11" key="1">
    <citation type="submission" date="2019-07" db="EMBL/GenBank/DDBJ databases">
        <title>Whole genome shotgun sequence of Reyranella soli NBRC 108950.</title>
        <authorList>
            <person name="Hosoyama A."/>
            <person name="Uohara A."/>
            <person name="Ohji S."/>
            <person name="Ichikawa N."/>
        </authorList>
    </citation>
    <scope>NUCLEOTIDE SEQUENCE [LARGE SCALE GENOMIC DNA]</scope>
    <source>
        <strain evidence="10 11">NBRC 108950</strain>
    </source>
</reference>
<dbReference type="CDD" id="cd13631">
    <property type="entry name" value="PBP2_Ct-PDT_like"/>
    <property type="match status" value="1"/>
</dbReference>
<protein>
    <recommendedName>
        <fullName evidence="2">prephenate dehydratase</fullName>
        <ecNumber evidence="2">4.2.1.51</ecNumber>
    </recommendedName>
</protein>
<evidence type="ECO:0000256" key="4">
    <source>
        <dbReference type="ARBA" id="ARBA00023141"/>
    </source>
</evidence>
<keyword evidence="11" id="KW-1185">Reference proteome</keyword>
<dbReference type="RefSeq" id="WP_147149865.1">
    <property type="nucleotide sequence ID" value="NZ_BKAJ01000045.1"/>
</dbReference>
<keyword evidence="3" id="KW-0028">Amino-acid biosynthesis</keyword>
<dbReference type="EMBL" id="BKAJ01000045">
    <property type="protein sequence ID" value="GEP55790.1"/>
    <property type="molecule type" value="Genomic_DNA"/>
</dbReference>
<keyword evidence="6" id="KW-0456">Lyase</keyword>
<dbReference type="PROSITE" id="PS51171">
    <property type="entry name" value="PREPHENATE_DEHYDR_3"/>
    <property type="match status" value="1"/>
</dbReference>
<dbReference type="PANTHER" id="PTHR21022:SF19">
    <property type="entry name" value="PREPHENATE DEHYDRATASE-RELATED"/>
    <property type="match status" value="1"/>
</dbReference>
<dbReference type="SUPFAM" id="SSF55021">
    <property type="entry name" value="ACT-like"/>
    <property type="match status" value="1"/>
</dbReference>
<dbReference type="GO" id="GO:0004664">
    <property type="term" value="F:prephenate dehydratase activity"/>
    <property type="evidence" value="ECO:0007669"/>
    <property type="project" value="UniProtKB-EC"/>
</dbReference>
<feature type="domain" description="Prephenate dehydratase" evidence="9">
    <location>
        <begin position="15"/>
        <end position="190"/>
    </location>
</feature>
<accession>A0A512N9X7</accession>
<dbReference type="Pfam" id="PF00800">
    <property type="entry name" value="PDT"/>
    <property type="match status" value="1"/>
</dbReference>
<dbReference type="NCBIfam" id="NF008866">
    <property type="entry name" value="PRK11899.1"/>
    <property type="match status" value="1"/>
</dbReference>
<dbReference type="GO" id="GO:0009094">
    <property type="term" value="P:L-phenylalanine biosynthetic process"/>
    <property type="evidence" value="ECO:0007669"/>
    <property type="project" value="UniProtKB-UniPathway"/>
</dbReference>
<evidence type="ECO:0000256" key="3">
    <source>
        <dbReference type="ARBA" id="ARBA00022605"/>
    </source>
</evidence>
<dbReference type="UniPathway" id="UPA00121">
    <property type="reaction ID" value="UER00345"/>
</dbReference>
<dbReference type="Gene3D" id="3.30.70.260">
    <property type="match status" value="1"/>
</dbReference>
<organism evidence="10 11">
    <name type="scientific">Reyranella soli</name>
    <dbReference type="NCBI Taxonomy" id="1230389"/>
    <lineage>
        <taxon>Bacteria</taxon>
        <taxon>Pseudomonadati</taxon>
        <taxon>Pseudomonadota</taxon>
        <taxon>Alphaproteobacteria</taxon>
        <taxon>Hyphomicrobiales</taxon>
        <taxon>Reyranellaceae</taxon>
        <taxon>Reyranella</taxon>
    </lineage>
</organism>
<evidence type="ECO:0000256" key="5">
    <source>
        <dbReference type="ARBA" id="ARBA00023222"/>
    </source>
</evidence>
<evidence type="ECO:0000256" key="1">
    <source>
        <dbReference type="ARBA" id="ARBA00004741"/>
    </source>
</evidence>
<evidence type="ECO:0000313" key="11">
    <source>
        <dbReference type="Proteomes" id="UP000321058"/>
    </source>
</evidence>
<comment type="caution">
    <text evidence="10">The sequence shown here is derived from an EMBL/GenBank/DDBJ whole genome shotgun (WGS) entry which is preliminary data.</text>
</comment>
<gene>
    <name evidence="10" type="primary">pheA</name>
    <name evidence="10" type="ORF">RSO01_29560</name>
</gene>
<dbReference type="OrthoDB" id="9802281at2"/>
<comment type="pathway">
    <text evidence="1">Amino-acid biosynthesis; L-phenylalanine biosynthesis; phenylpyruvate from prephenate: step 1/1.</text>
</comment>
<evidence type="ECO:0000256" key="7">
    <source>
        <dbReference type="ARBA" id="ARBA00047848"/>
    </source>
</evidence>